<dbReference type="Proteomes" id="UP001732700">
    <property type="component" value="Chromosome 4A"/>
</dbReference>
<organism evidence="1 2">
    <name type="scientific">Avena sativa</name>
    <name type="common">Oat</name>
    <dbReference type="NCBI Taxonomy" id="4498"/>
    <lineage>
        <taxon>Eukaryota</taxon>
        <taxon>Viridiplantae</taxon>
        <taxon>Streptophyta</taxon>
        <taxon>Embryophyta</taxon>
        <taxon>Tracheophyta</taxon>
        <taxon>Spermatophyta</taxon>
        <taxon>Magnoliopsida</taxon>
        <taxon>Liliopsida</taxon>
        <taxon>Poales</taxon>
        <taxon>Poaceae</taxon>
        <taxon>BOP clade</taxon>
        <taxon>Pooideae</taxon>
        <taxon>Poodae</taxon>
        <taxon>Poeae</taxon>
        <taxon>Poeae Chloroplast Group 1 (Aveneae type)</taxon>
        <taxon>Aveninae</taxon>
        <taxon>Avena</taxon>
    </lineage>
</organism>
<name>A0ACD5W733_AVESA</name>
<keyword evidence="2" id="KW-1185">Reference proteome</keyword>
<dbReference type="EnsemblPlants" id="AVESA.00010b.r2.4AG0579970.1">
    <property type="protein sequence ID" value="AVESA.00010b.r2.4AG0579970.1.CDS.1"/>
    <property type="gene ID" value="AVESA.00010b.r2.4AG0579970"/>
</dbReference>
<accession>A0ACD5W733</accession>
<evidence type="ECO:0000313" key="2">
    <source>
        <dbReference type="Proteomes" id="UP001732700"/>
    </source>
</evidence>
<protein>
    <submittedName>
        <fullName evidence="1">Uncharacterized protein</fullName>
    </submittedName>
</protein>
<proteinExistence type="predicted"/>
<reference evidence="1" key="2">
    <citation type="submission" date="2025-09" db="UniProtKB">
        <authorList>
            <consortium name="EnsemblPlants"/>
        </authorList>
    </citation>
    <scope>IDENTIFICATION</scope>
</reference>
<sequence>MACRIISGLGANAPTMLFPQFSGDNPNLWNTLADQYFQLFAIHESYWVGMGILHFSDPAGIWLQSVQKKLITLDCISFTLLLCTRFGRYRHQLLIRQFYAINETTTGIDYIERFDILMNHLVSYSDTTHPYLFLTWFIEGLRSNIRAVIMVQHPTDLDTACSLALLQEVTE</sequence>
<evidence type="ECO:0000313" key="1">
    <source>
        <dbReference type="EnsemblPlants" id="AVESA.00010b.r2.4AG0579970.1.CDS.1"/>
    </source>
</evidence>
<reference evidence="1" key="1">
    <citation type="submission" date="2021-05" db="EMBL/GenBank/DDBJ databases">
        <authorList>
            <person name="Scholz U."/>
            <person name="Mascher M."/>
            <person name="Fiebig A."/>
        </authorList>
    </citation>
    <scope>NUCLEOTIDE SEQUENCE [LARGE SCALE GENOMIC DNA]</scope>
</reference>